<dbReference type="PANTHER" id="PTHR43293:SF3">
    <property type="entry name" value="CHOLESTEROL RING-CLEAVING HYDROLASE IPDB SUBUNIT"/>
    <property type="match status" value="1"/>
</dbReference>
<keyword evidence="3" id="KW-1185">Reference proteome</keyword>
<organism evidence="2 3">
    <name type="scientific">Cryptosporangium phraense</name>
    <dbReference type="NCBI Taxonomy" id="2593070"/>
    <lineage>
        <taxon>Bacteria</taxon>
        <taxon>Bacillati</taxon>
        <taxon>Actinomycetota</taxon>
        <taxon>Actinomycetes</taxon>
        <taxon>Cryptosporangiales</taxon>
        <taxon>Cryptosporangiaceae</taxon>
        <taxon>Cryptosporangium</taxon>
    </lineage>
</organism>
<dbReference type="OrthoDB" id="9813111at2"/>
<dbReference type="SMART" id="SM00882">
    <property type="entry name" value="CoA_trans"/>
    <property type="match status" value="1"/>
</dbReference>
<dbReference type="InParanoid" id="A0A545AU72"/>
<comment type="caution">
    <text evidence="2">The sequence shown here is derived from an EMBL/GenBank/DDBJ whole genome shotgun (WGS) entry which is preliminary data.</text>
</comment>
<dbReference type="Pfam" id="PF01144">
    <property type="entry name" value="CoA_trans"/>
    <property type="match status" value="1"/>
</dbReference>
<dbReference type="Proteomes" id="UP000317982">
    <property type="component" value="Unassembled WGS sequence"/>
</dbReference>
<dbReference type="Gene3D" id="3.40.1080.10">
    <property type="entry name" value="Glutaconate Coenzyme A-transferase"/>
    <property type="match status" value="1"/>
</dbReference>
<sequence>MCAVACADAFAGSGRVLAHAVGTVPSIGARLARLTSNPELALSDGEAFLMAEPPPLGGTAADGGVVEGWLPFRSVFDVLAAGRRHSMMGASQVDRFGNQNISRIGPDWNRPKRQLIGARGAPGNTVNHRTDYWVARHSPRVFVEAVDVVCGVGHDRARAHPSTALRFHDLGVVITDLAVLDYDGEGRLRIRTVHPGVTPDEVRARTGFPLDGPVAGRTRSPTAEELRLIREVIDPRGLRDREVPG</sequence>
<dbReference type="GO" id="GO:0008410">
    <property type="term" value="F:CoA-transferase activity"/>
    <property type="evidence" value="ECO:0007669"/>
    <property type="project" value="InterPro"/>
</dbReference>
<comment type="similarity">
    <text evidence="1">Belongs to the 3-oxoacid CoA-transferase subunit B family.</text>
</comment>
<evidence type="ECO:0000313" key="3">
    <source>
        <dbReference type="Proteomes" id="UP000317982"/>
    </source>
</evidence>
<dbReference type="InterPro" id="IPR004165">
    <property type="entry name" value="CoA_trans_fam_I"/>
</dbReference>
<dbReference type="RefSeq" id="WP_142704852.1">
    <property type="nucleotide sequence ID" value="NZ_VIRS01000007.1"/>
</dbReference>
<reference evidence="2 3" key="1">
    <citation type="submission" date="2019-07" db="EMBL/GenBank/DDBJ databases">
        <title>Cryptosporangium phraense sp. nov., isolated from plant litter.</title>
        <authorList>
            <person name="Suriyachadkun C."/>
        </authorList>
    </citation>
    <scope>NUCLEOTIDE SEQUENCE [LARGE SCALE GENOMIC DNA]</scope>
    <source>
        <strain evidence="2 3">A-T 5661</strain>
    </source>
</reference>
<keyword evidence="2" id="KW-0808">Transferase</keyword>
<dbReference type="InterPro" id="IPR037171">
    <property type="entry name" value="NagB/RpiA_transferase-like"/>
</dbReference>
<dbReference type="AlphaFoldDB" id="A0A545AU72"/>
<accession>A0A545AU72</accession>
<evidence type="ECO:0000256" key="1">
    <source>
        <dbReference type="ARBA" id="ARBA00007047"/>
    </source>
</evidence>
<dbReference type="PANTHER" id="PTHR43293">
    <property type="entry name" value="ACETATE COA-TRANSFERASE YDIF"/>
    <property type="match status" value="1"/>
</dbReference>
<dbReference type="SUPFAM" id="SSF100950">
    <property type="entry name" value="NagB/RpiA/CoA transferase-like"/>
    <property type="match status" value="1"/>
</dbReference>
<dbReference type="EMBL" id="VIRS01000007">
    <property type="protein sequence ID" value="TQS44872.1"/>
    <property type="molecule type" value="Genomic_DNA"/>
</dbReference>
<evidence type="ECO:0000313" key="2">
    <source>
        <dbReference type="EMBL" id="TQS44872.1"/>
    </source>
</evidence>
<gene>
    <name evidence="2" type="ORF">FL583_12055</name>
</gene>
<name>A0A545AU72_9ACTN</name>
<protein>
    <submittedName>
        <fullName evidence="2">CoA-transferase</fullName>
    </submittedName>
</protein>
<proteinExistence type="inferred from homology"/>